<reference evidence="5" key="2">
    <citation type="submission" date="2018-10" db="UniProtKB">
        <authorList>
            <consortium name="EnsemblPlants"/>
        </authorList>
    </citation>
    <scope>IDENTIFICATION</scope>
</reference>
<keyword evidence="6" id="KW-1185">Reference proteome</keyword>
<dbReference type="OrthoDB" id="341421at2759"/>
<dbReference type="FunFam" id="3.90.1410.10:FF:000011">
    <property type="entry name" value="Transcription factor, E2F and DP-related"/>
    <property type="match status" value="1"/>
</dbReference>
<dbReference type="Gene3D" id="3.90.1420.10">
    <property type="entry name" value="Rubisco LSMT, substrate-binding domain"/>
    <property type="match status" value="1"/>
</dbReference>
<dbReference type="InterPro" id="IPR036464">
    <property type="entry name" value="Rubisco_LSMT_subst-bd_sf"/>
</dbReference>
<dbReference type="PANTHER" id="PTHR13271:SF103">
    <property type="entry name" value="N-METHYLTRANSFERASE DOMAIN AND SET DOMAIN CONTAINING PROTEIN-RELATED"/>
    <property type="match status" value="1"/>
</dbReference>
<dbReference type="Pfam" id="PF09273">
    <property type="entry name" value="Rubis-subs-bind"/>
    <property type="match status" value="1"/>
</dbReference>
<protein>
    <recommendedName>
        <fullName evidence="4">SET domain-containing protein</fullName>
    </recommendedName>
</protein>
<keyword evidence="1" id="KW-0489">Methyltransferase</keyword>
<dbReference type="InterPro" id="IPR050600">
    <property type="entry name" value="SETD3_SETD6_MTase"/>
</dbReference>
<dbReference type="InterPro" id="IPR001214">
    <property type="entry name" value="SET_dom"/>
</dbReference>
<organism evidence="5">
    <name type="scientific">Triticum aestivum</name>
    <name type="common">Wheat</name>
    <dbReference type="NCBI Taxonomy" id="4565"/>
    <lineage>
        <taxon>Eukaryota</taxon>
        <taxon>Viridiplantae</taxon>
        <taxon>Streptophyta</taxon>
        <taxon>Embryophyta</taxon>
        <taxon>Tracheophyta</taxon>
        <taxon>Spermatophyta</taxon>
        <taxon>Magnoliopsida</taxon>
        <taxon>Liliopsida</taxon>
        <taxon>Poales</taxon>
        <taxon>Poaceae</taxon>
        <taxon>BOP clade</taxon>
        <taxon>Pooideae</taxon>
        <taxon>Triticodae</taxon>
        <taxon>Triticeae</taxon>
        <taxon>Triticinae</taxon>
        <taxon>Triticum</taxon>
    </lineage>
</organism>
<evidence type="ECO:0000256" key="3">
    <source>
        <dbReference type="ARBA" id="ARBA00022691"/>
    </source>
</evidence>
<keyword evidence="2" id="KW-0808">Transferase</keyword>
<sequence>MTHPDRWAIGHPGANGMAWPVRLAVMGRRASRQAPVLCRPKPTQVRGAFPEATMAAAAAAGSDLVVVCLPSPSEEDPLHHDKKKLLEARKLSCSFQVPISSSPVDACKLLDQMIHAARVAHMDELELYFARGDDYGPFSARNELESLNLLLKTVNTLLVAANDGTKGVLQLLVDEILVRLRSVGLTDKHQMALQTENHETEDSLLKWGEQHGVKSKLQIAFFEGAGRGMLASEDIGVGDIALEIPESLIISEELLCQSDMFLALKDVNSITTETMLLLWSMRERHNSSSKFKMFFETLPSNFNTGLSFGIDALASLEGTLLFDELMQARQHLRQQYDELFPVLSTKFPEIFKQDIFSWDNFLWACELWYSNSMMVVLSSRKLTTCLIPVAGLMNHSVTPHILNYGRVDQATKSLKFPLSRPCEAGAQCFLSYGKHPGSHLITFYGFLPREDNPYDVIPLDLDTSVHEEDGTAQSVSTSVTTHMVRGTWLCRSQGPPTYGLPPPLLSHLRAALNCEHSESTPEADIKEDDRMVLETLISIFTPMLEGLGEADDYNRESASWDVVLALDYKDLQRRIISSIVTSCGSGLAMLDS</sequence>
<gene>
    <name evidence="5" type="primary">LOC123063317</name>
</gene>
<dbReference type="Gramene" id="TraesCAD_scaffold_125181_01G000200.1">
    <property type="protein sequence ID" value="TraesCAD_scaffold_125181_01G000200.1"/>
    <property type="gene ID" value="TraesCAD_scaffold_125181_01G000200"/>
</dbReference>
<keyword evidence="3" id="KW-0949">S-adenosyl-L-methionine</keyword>
<evidence type="ECO:0000313" key="5">
    <source>
        <dbReference type="EnsemblPlants" id="TraesCS3A02G464400.1"/>
    </source>
</evidence>
<dbReference type="Proteomes" id="UP000019116">
    <property type="component" value="Chromosome 3A"/>
</dbReference>
<dbReference type="InterPro" id="IPR046341">
    <property type="entry name" value="SET_dom_sf"/>
</dbReference>
<dbReference type="EnsemblPlants" id="TraesCS3A02G464400.1">
    <property type="protein sequence ID" value="TraesCS3A02G464400.1"/>
    <property type="gene ID" value="TraesCS3A02G464400"/>
</dbReference>
<dbReference type="PANTHER" id="PTHR13271">
    <property type="entry name" value="UNCHARACTERIZED PUTATIVE METHYLTRANSFERASE"/>
    <property type="match status" value="1"/>
</dbReference>
<dbReference type="Gramene" id="TraesCLE_scaffold_009880_01G000600.1">
    <property type="protein sequence ID" value="TraesCLE_scaffold_009880_01G000600.1"/>
    <property type="gene ID" value="TraesCLE_scaffold_009880_01G000600"/>
</dbReference>
<dbReference type="CDD" id="cd10527">
    <property type="entry name" value="SET_LSMT"/>
    <property type="match status" value="1"/>
</dbReference>
<dbReference type="PROSITE" id="PS50280">
    <property type="entry name" value="SET"/>
    <property type="match status" value="1"/>
</dbReference>
<dbReference type="Gramene" id="TraesCS3A03G1080200.1">
    <property type="protein sequence ID" value="TraesCS3A03G1080200.1.CDS"/>
    <property type="gene ID" value="TraesCS3A03G1080200"/>
</dbReference>
<feature type="domain" description="SET" evidence="4">
    <location>
        <begin position="215"/>
        <end position="433"/>
    </location>
</feature>
<dbReference type="AlphaFoldDB" id="A0A3B6EQ00"/>
<dbReference type="STRING" id="4565.A0A3B6EQ00"/>
<dbReference type="InterPro" id="IPR015353">
    <property type="entry name" value="Rubisco_LSMT_subst-bd"/>
</dbReference>
<evidence type="ECO:0000259" key="4">
    <source>
        <dbReference type="PROSITE" id="PS50280"/>
    </source>
</evidence>
<reference evidence="5" key="1">
    <citation type="submission" date="2018-08" db="EMBL/GenBank/DDBJ databases">
        <authorList>
            <person name="Rossello M."/>
        </authorList>
    </citation>
    <scope>NUCLEOTIDE SEQUENCE [LARGE SCALE GENOMIC DNA]</scope>
    <source>
        <strain evidence="5">cv. Chinese Spring</strain>
    </source>
</reference>
<dbReference type="SMR" id="A0A3B6EQ00"/>
<accession>A0A3B6EQ00</accession>
<evidence type="ECO:0000256" key="1">
    <source>
        <dbReference type="ARBA" id="ARBA00022603"/>
    </source>
</evidence>
<name>A0A3B6EQ00_WHEAT</name>
<dbReference type="SUPFAM" id="SSF82199">
    <property type="entry name" value="SET domain"/>
    <property type="match status" value="1"/>
</dbReference>
<dbReference type="Gene3D" id="3.90.1410.10">
    <property type="entry name" value="set domain protein methyltransferase, domain 1"/>
    <property type="match status" value="1"/>
</dbReference>
<dbReference type="GO" id="GO:0016279">
    <property type="term" value="F:protein-lysine N-methyltransferase activity"/>
    <property type="evidence" value="ECO:0000318"/>
    <property type="project" value="GO_Central"/>
</dbReference>
<dbReference type="Gramene" id="TraesROB_scaffold_030449_01G000300.1">
    <property type="protein sequence ID" value="TraesROB_scaffold_030449_01G000300.1"/>
    <property type="gene ID" value="TraesROB_scaffold_030449_01G000300"/>
</dbReference>
<dbReference type="FunFam" id="3.90.1420.10:FF:000006">
    <property type="entry name" value="SET domain-containing protein"/>
    <property type="match status" value="1"/>
</dbReference>
<dbReference type="GO" id="GO:0032259">
    <property type="term" value="P:methylation"/>
    <property type="evidence" value="ECO:0007669"/>
    <property type="project" value="UniProtKB-KW"/>
</dbReference>
<dbReference type="Gramene" id="TraesCS3A02G464400.1">
    <property type="protein sequence ID" value="TraesCS3A02G464400.1"/>
    <property type="gene ID" value="TraesCS3A02G464400"/>
</dbReference>
<evidence type="ECO:0000313" key="6">
    <source>
        <dbReference type="Proteomes" id="UP000019116"/>
    </source>
</evidence>
<dbReference type="Gramene" id="TraesWEE_scaffold_140687_01G000100.1">
    <property type="protein sequence ID" value="TraesWEE_scaffold_140687_01G000100.1"/>
    <property type="gene ID" value="TraesWEE_scaffold_140687_01G000100"/>
</dbReference>
<dbReference type="Gramene" id="TraesRN3A0101104400.1">
    <property type="protein sequence ID" value="TraesRN3A0101104400.1"/>
    <property type="gene ID" value="TraesRN3A0101104400"/>
</dbReference>
<dbReference type="OMA" id="HSLCPHV"/>
<proteinExistence type="predicted"/>
<evidence type="ECO:0000256" key="2">
    <source>
        <dbReference type="ARBA" id="ARBA00022679"/>
    </source>
</evidence>